<keyword evidence="5" id="KW-1185">Reference proteome</keyword>
<dbReference type="Gene3D" id="1.10.1240.10">
    <property type="entry name" value="Methionine synthase domain"/>
    <property type="match status" value="1"/>
</dbReference>
<feature type="domain" description="B12-binding" evidence="3">
    <location>
        <begin position="91"/>
        <end position="186"/>
    </location>
</feature>
<dbReference type="Pfam" id="PF02310">
    <property type="entry name" value="B12-binding"/>
    <property type="match status" value="1"/>
</dbReference>
<dbReference type="PANTHER" id="PTHR45833:SF1">
    <property type="entry name" value="METHIONINE SYNTHASE"/>
    <property type="match status" value="1"/>
</dbReference>
<dbReference type="Pfam" id="PF02607">
    <property type="entry name" value="B12-binding_2"/>
    <property type="match status" value="1"/>
</dbReference>
<dbReference type="PANTHER" id="PTHR45833">
    <property type="entry name" value="METHIONINE SYNTHASE"/>
    <property type="match status" value="1"/>
</dbReference>
<comment type="caution">
    <text evidence="4">The sequence shown here is derived from an EMBL/GenBank/DDBJ whole genome shotgun (WGS) entry which is preliminary data.</text>
</comment>
<dbReference type="InterPro" id="IPR003759">
    <property type="entry name" value="Cbl-bd_cap"/>
</dbReference>
<accession>A0ABU3XAW5</accession>
<evidence type="ECO:0000259" key="3">
    <source>
        <dbReference type="PROSITE" id="PS51332"/>
    </source>
</evidence>
<dbReference type="EMBL" id="JAWJBA010000003">
    <property type="protein sequence ID" value="MDV2685024.1"/>
    <property type="molecule type" value="Genomic_DNA"/>
</dbReference>
<gene>
    <name evidence="4" type="ORF">RYX56_11645</name>
</gene>
<dbReference type="Gene3D" id="3.40.50.280">
    <property type="entry name" value="Cobalamin-binding domain"/>
    <property type="match status" value="1"/>
</dbReference>
<dbReference type="PROSITE" id="PS51332">
    <property type="entry name" value="B12_BINDING"/>
    <property type="match status" value="1"/>
</dbReference>
<dbReference type="InterPro" id="IPR050554">
    <property type="entry name" value="Met_Synthase/Corrinoid"/>
</dbReference>
<name>A0ABU3XAW5_9BACI</name>
<keyword evidence="1" id="KW-0479">Metal-binding</keyword>
<evidence type="ECO:0000256" key="2">
    <source>
        <dbReference type="ARBA" id="ARBA00023285"/>
    </source>
</evidence>
<dbReference type="InterPro" id="IPR006158">
    <property type="entry name" value="Cobalamin-bd"/>
</dbReference>
<reference evidence="4 5" key="1">
    <citation type="submission" date="2023-10" db="EMBL/GenBank/DDBJ databases">
        <title>Screening of Alkalihalobacillus lindianensis BZ-TG-R113 and Its Alleviation of Salt Stress on Rapeseed Growth.</title>
        <authorList>
            <person name="Zhao B."/>
            <person name="Guo T."/>
        </authorList>
    </citation>
    <scope>NUCLEOTIDE SEQUENCE [LARGE SCALE GENOMIC DNA]</scope>
    <source>
        <strain evidence="4 5">BZ-TG-R113</strain>
    </source>
</reference>
<evidence type="ECO:0000313" key="5">
    <source>
        <dbReference type="Proteomes" id="UP001287282"/>
    </source>
</evidence>
<dbReference type="RefSeq" id="WP_317122219.1">
    <property type="nucleotide sequence ID" value="NZ_JAWJBA010000003.1"/>
</dbReference>
<evidence type="ECO:0000313" key="4">
    <source>
        <dbReference type="EMBL" id="MDV2685024.1"/>
    </source>
</evidence>
<evidence type="ECO:0000256" key="1">
    <source>
        <dbReference type="ARBA" id="ARBA00022723"/>
    </source>
</evidence>
<keyword evidence="2" id="KW-0170">Cobalt</keyword>
<dbReference type="InterPro" id="IPR036594">
    <property type="entry name" value="Meth_synthase_dom"/>
</dbReference>
<dbReference type="CDD" id="cd02065">
    <property type="entry name" value="B12-binding_like"/>
    <property type="match status" value="1"/>
</dbReference>
<dbReference type="InterPro" id="IPR036724">
    <property type="entry name" value="Cobalamin-bd_sf"/>
</dbReference>
<protein>
    <submittedName>
        <fullName evidence="4">Cobalamin B12-binding domain-containing protein</fullName>
    </submittedName>
</protein>
<proteinExistence type="predicted"/>
<sequence>MHKMTTLFVHALLSGDQFEAWRIVQMYQQHKNSSLDLYEDLITQSMREIGHLWETNQITVAEEHLATSTCNFILAYHHSKRTSNILYMTERPKAMFLCIEEEQHDIGLKLTSHLFEQSGWSTKLYGANLPLDALLDAAHEWKPDIIGLSISIPYHLVNLKKYVSQLENIEHQPTVLVGGRLVEQYDLSAHCSNKTLLIKDIKQLEEWLLNNSAGVKVNVQH</sequence>
<organism evidence="4 5">
    <name type="scientific">Alkalihalophilus lindianensis</name>
    <dbReference type="NCBI Taxonomy" id="1630542"/>
    <lineage>
        <taxon>Bacteria</taxon>
        <taxon>Bacillati</taxon>
        <taxon>Bacillota</taxon>
        <taxon>Bacilli</taxon>
        <taxon>Bacillales</taxon>
        <taxon>Bacillaceae</taxon>
        <taxon>Alkalihalophilus</taxon>
    </lineage>
</organism>
<dbReference type="Proteomes" id="UP001287282">
    <property type="component" value="Unassembled WGS sequence"/>
</dbReference>
<dbReference type="SUPFAM" id="SSF52242">
    <property type="entry name" value="Cobalamin (vitamin B12)-binding domain"/>
    <property type="match status" value="1"/>
</dbReference>